<name>A0A654U8M2_MYCTX</name>
<proteinExistence type="predicted"/>
<evidence type="ECO:0000313" key="1">
    <source>
        <dbReference type="EMBL" id="CFS23771.1"/>
    </source>
</evidence>
<reference evidence="3 4" key="1">
    <citation type="submission" date="2015-03" db="EMBL/GenBank/DDBJ databases">
        <authorList>
            <consortium name="Pathogen Informatics"/>
        </authorList>
    </citation>
    <scope>NUCLEOTIDE SEQUENCE [LARGE SCALE GENOMIC DNA]</scope>
    <source>
        <strain evidence="2 4">Bir 172</strain>
        <strain evidence="1 3">C09601061</strain>
    </source>
</reference>
<dbReference type="PANTHER" id="PTHR36151:SF3">
    <property type="entry name" value="ER-BOUND OXYGENASE MPAB_MPAB'_RUBBER OXYGENASE CATALYTIC DOMAIN-CONTAINING PROTEIN"/>
    <property type="match status" value="1"/>
</dbReference>
<gene>
    <name evidence="1" type="ORF">ERS007657_04637</name>
    <name evidence="2" type="ORF">ERS027646_04477</name>
</gene>
<dbReference type="PANTHER" id="PTHR36151">
    <property type="entry name" value="BLR2777 PROTEIN"/>
    <property type="match status" value="1"/>
</dbReference>
<organism evidence="1 3">
    <name type="scientific">Mycobacterium tuberculosis</name>
    <dbReference type="NCBI Taxonomy" id="1773"/>
    <lineage>
        <taxon>Bacteria</taxon>
        <taxon>Bacillati</taxon>
        <taxon>Actinomycetota</taxon>
        <taxon>Actinomycetes</taxon>
        <taxon>Mycobacteriales</taxon>
        <taxon>Mycobacteriaceae</taxon>
        <taxon>Mycobacterium</taxon>
        <taxon>Mycobacterium tuberculosis complex</taxon>
    </lineage>
</organism>
<dbReference type="AlphaFoldDB" id="A0A654U8M2"/>
<evidence type="ECO:0000313" key="2">
    <source>
        <dbReference type="EMBL" id="CKU09363.1"/>
    </source>
</evidence>
<dbReference type="EMBL" id="CGCX01003769">
    <property type="protein sequence ID" value="CFS23771.1"/>
    <property type="molecule type" value="Genomic_DNA"/>
</dbReference>
<protein>
    <submittedName>
        <fullName evidence="1">FadD27</fullName>
    </submittedName>
</protein>
<dbReference type="Proteomes" id="UP000046680">
    <property type="component" value="Unassembled WGS sequence"/>
</dbReference>
<sequence length="54" mass="6746">MRLPWDATKQRRFDALMAVLRTVNRLMPRFVREFPFNLMLWDLDRRMRRGRPLV</sequence>
<evidence type="ECO:0000313" key="4">
    <source>
        <dbReference type="Proteomes" id="UP000048948"/>
    </source>
</evidence>
<dbReference type="EMBL" id="CNGE01001390">
    <property type="protein sequence ID" value="CKU09363.1"/>
    <property type="molecule type" value="Genomic_DNA"/>
</dbReference>
<dbReference type="Proteomes" id="UP000048948">
    <property type="component" value="Unassembled WGS sequence"/>
</dbReference>
<accession>A0A654U8M2</accession>
<evidence type="ECO:0000313" key="3">
    <source>
        <dbReference type="Proteomes" id="UP000046680"/>
    </source>
</evidence>